<dbReference type="EMBL" id="JAFNEN010000037">
    <property type="protein sequence ID" value="KAG8198682.1"/>
    <property type="molecule type" value="Genomic_DNA"/>
</dbReference>
<evidence type="ECO:0000313" key="2">
    <source>
        <dbReference type="EMBL" id="KAG8198682.1"/>
    </source>
</evidence>
<reference evidence="2 3" key="1">
    <citation type="journal article" date="2022" name="Nat. Ecol. Evol.">
        <title>A masculinizing supergene underlies an exaggerated male reproductive morph in a spider.</title>
        <authorList>
            <person name="Hendrickx F."/>
            <person name="De Corte Z."/>
            <person name="Sonet G."/>
            <person name="Van Belleghem S.M."/>
            <person name="Kostlbacher S."/>
            <person name="Vangestel C."/>
        </authorList>
    </citation>
    <scope>NUCLEOTIDE SEQUENCE [LARGE SCALE GENOMIC DNA]</scope>
    <source>
        <strain evidence="2">W744_W776</strain>
    </source>
</reference>
<feature type="compositionally biased region" description="Basic and acidic residues" evidence="1">
    <location>
        <begin position="86"/>
        <end position="96"/>
    </location>
</feature>
<gene>
    <name evidence="2" type="ORF">JTE90_015509</name>
</gene>
<evidence type="ECO:0000313" key="3">
    <source>
        <dbReference type="Proteomes" id="UP000827092"/>
    </source>
</evidence>
<organism evidence="2 3">
    <name type="scientific">Oedothorax gibbosus</name>
    <dbReference type="NCBI Taxonomy" id="931172"/>
    <lineage>
        <taxon>Eukaryota</taxon>
        <taxon>Metazoa</taxon>
        <taxon>Ecdysozoa</taxon>
        <taxon>Arthropoda</taxon>
        <taxon>Chelicerata</taxon>
        <taxon>Arachnida</taxon>
        <taxon>Araneae</taxon>
        <taxon>Araneomorphae</taxon>
        <taxon>Entelegynae</taxon>
        <taxon>Araneoidea</taxon>
        <taxon>Linyphiidae</taxon>
        <taxon>Erigoninae</taxon>
        <taxon>Oedothorax</taxon>
    </lineage>
</organism>
<feature type="region of interest" description="Disordered" evidence="1">
    <location>
        <begin position="56"/>
        <end position="96"/>
    </location>
</feature>
<sequence>MLFFLLVLNRSHIKKVTNPHQKQETRDPKITSPPSLLTLDRSLSQQQCTKTLHAGIFTTQPHGGQVADENKEKGGDRTKPNNPVRHSGEEGPRSHPCWDVKEKIVLVVFI</sequence>
<name>A0AAV6VPQ0_9ARAC</name>
<feature type="compositionally biased region" description="Basic and acidic residues" evidence="1">
    <location>
        <begin position="68"/>
        <end position="79"/>
    </location>
</feature>
<keyword evidence="3" id="KW-1185">Reference proteome</keyword>
<comment type="caution">
    <text evidence="2">The sequence shown here is derived from an EMBL/GenBank/DDBJ whole genome shotgun (WGS) entry which is preliminary data.</text>
</comment>
<dbReference type="AlphaFoldDB" id="A0AAV6VPQ0"/>
<feature type="region of interest" description="Disordered" evidence="1">
    <location>
        <begin position="14"/>
        <end position="34"/>
    </location>
</feature>
<protein>
    <submittedName>
        <fullName evidence="2">Uncharacterized protein</fullName>
    </submittedName>
</protein>
<accession>A0AAV6VPQ0</accession>
<evidence type="ECO:0000256" key="1">
    <source>
        <dbReference type="SAM" id="MobiDB-lite"/>
    </source>
</evidence>
<proteinExistence type="predicted"/>
<dbReference type="Proteomes" id="UP000827092">
    <property type="component" value="Unassembled WGS sequence"/>
</dbReference>